<dbReference type="EMBL" id="SRLO01015282">
    <property type="protein sequence ID" value="TNN24470.1"/>
    <property type="molecule type" value="Genomic_DNA"/>
</dbReference>
<dbReference type="GO" id="GO:0016286">
    <property type="term" value="F:small conductance calcium-activated potassium channel activity"/>
    <property type="evidence" value="ECO:0007669"/>
    <property type="project" value="InterPro"/>
</dbReference>
<comment type="caution">
    <text evidence="2">The sequence shown here is derived from an EMBL/GenBank/DDBJ whole genome shotgun (WGS) entry which is preliminary data.</text>
</comment>
<dbReference type="Proteomes" id="UP000314294">
    <property type="component" value="Unassembled WGS sequence"/>
</dbReference>
<reference evidence="2 3" key="1">
    <citation type="submission" date="2019-03" db="EMBL/GenBank/DDBJ databases">
        <title>First draft genome of Liparis tanakae, snailfish: a comprehensive survey of snailfish specific genes.</title>
        <authorList>
            <person name="Kim W."/>
            <person name="Song I."/>
            <person name="Jeong J.-H."/>
            <person name="Kim D."/>
            <person name="Kim S."/>
            <person name="Ryu S."/>
            <person name="Song J.Y."/>
            <person name="Lee S.K."/>
        </authorList>
    </citation>
    <scope>NUCLEOTIDE SEQUENCE [LARGE SCALE GENOMIC DNA]</scope>
    <source>
        <tissue evidence="2">Muscle</tissue>
    </source>
</reference>
<dbReference type="InterPro" id="IPR015449">
    <property type="entry name" value="K_chnl_Ca-activ_SK"/>
</dbReference>
<name>A0A4Z2E7C8_9TELE</name>
<dbReference type="OrthoDB" id="73653at2759"/>
<dbReference type="AlphaFoldDB" id="A0A4Z2E7C8"/>
<accession>A0A4Z2E7C8</accession>
<evidence type="ECO:0000313" key="2">
    <source>
        <dbReference type="EMBL" id="TNN24470.1"/>
    </source>
</evidence>
<feature type="region of interest" description="Disordered" evidence="1">
    <location>
        <begin position="1"/>
        <end position="162"/>
    </location>
</feature>
<organism evidence="2 3">
    <name type="scientific">Liparis tanakae</name>
    <name type="common">Tanaka's snailfish</name>
    <dbReference type="NCBI Taxonomy" id="230148"/>
    <lineage>
        <taxon>Eukaryota</taxon>
        <taxon>Metazoa</taxon>
        <taxon>Chordata</taxon>
        <taxon>Craniata</taxon>
        <taxon>Vertebrata</taxon>
        <taxon>Euteleostomi</taxon>
        <taxon>Actinopterygii</taxon>
        <taxon>Neopterygii</taxon>
        <taxon>Teleostei</taxon>
        <taxon>Neoteleostei</taxon>
        <taxon>Acanthomorphata</taxon>
        <taxon>Eupercaria</taxon>
        <taxon>Perciformes</taxon>
        <taxon>Cottioidei</taxon>
        <taxon>Cottales</taxon>
        <taxon>Liparidae</taxon>
        <taxon>Liparis</taxon>
    </lineage>
</organism>
<proteinExistence type="predicted"/>
<protein>
    <submittedName>
        <fullName evidence="2">Small conductance calcium-activated potassium channel protein 3</fullName>
    </submittedName>
</protein>
<dbReference type="PANTHER" id="PTHR10153">
    <property type="entry name" value="SMALL CONDUCTANCE CALCIUM-ACTIVATED POTASSIUM CHANNEL"/>
    <property type="match status" value="1"/>
</dbReference>
<feature type="region of interest" description="Disordered" evidence="1">
    <location>
        <begin position="176"/>
        <end position="238"/>
    </location>
</feature>
<keyword evidence="3" id="KW-1185">Reference proteome</keyword>
<keyword evidence="2" id="KW-0407">Ion channel</keyword>
<evidence type="ECO:0000256" key="1">
    <source>
        <dbReference type="SAM" id="MobiDB-lite"/>
    </source>
</evidence>
<evidence type="ECO:0000313" key="3">
    <source>
        <dbReference type="Proteomes" id="UP000314294"/>
    </source>
</evidence>
<sequence>MERSMNLSVVDGDDVEDQRPLLPPRMAPPPPACPPQCGIHRALQTPADGAAWPDRPPSAATTPLYNSHLFVIPSPRSNRREKKSEKGSAGRRRHPAPNESRQRSSVKNPEGHRAQENVPSSTGVHLPPCGSRFTGPCRSRVDLQDAEGRGRGTSGNVSLEMYDRQTLPEIIITSKEDDFQPHGEASQQRPDPGEAEGRLPGAERPNGNLHSQTSPNHKEDAGDDSNDNAKGDFKGDFKGDSNWKSHSIGWRLVHRRALFLRRQRLNDCALAVGIFGMLLMVMETELSWSVYSKVRETHRDPEKSLERRQCQGFCPKKVF</sequence>
<keyword evidence="2" id="KW-0406">Ion transport</keyword>
<keyword evidence="2" id="KW-0813">Transport</keyword>
<feature type="compositionally biased region" description="Basic and acidic residues" evidence="1">
    <location>
        <begin position="139"/>
        <end position="150"/>
    </location>
</feature>
<dbReference type="Pfam" id="PF03530">
    <property type="entry name" value="SK_channel"/>
    <property type="match status" value="1"/>
</dbReference>
<feature type="compositionally biased region" description="Basic and acidic residues" evidence="1">
    <location>
        <begin position="227"/>
        <end position="238"/>
    </location>
</feature>
<feature type="compositionally biased region" description="Pro residues" evidence="1">
    <location>
        <begin position="21"/>
        <end position="34"/>
    </location>
</feature>
<gene>
    <name evidence="2" type="primary">KCNN3_2</name>
    <name evidence="2" type="ORF">EYF80_065404</name>
</gene>
<dbReference type="GO" id="GO:0016020">
    <property type="term" value="C:membrane"/>
    <property type="evidence" value="ECO:0007669"/>
    <property type="project" value="InterPro"/>
</dbReference>